<evidence type="ECO:0000313" key="8">
    <source>
        <dbReference type="EMBL" id="CAI5718397.1"/>
    </source>
</evidence>
<keyword evidence="3" id="KW-0808">Transferase</keyword>
<keyword evidence="6" id="KW-0472">Membrane</keyword>
<evidence type="ECO:0000256" key="3">
    <source>
        <dbReference type="ARBA" id="ARBA00022679"/>
    </source>
</evidence>
<evidence type="ECO:0000256" key="4">
    <source>
        <dbReference type="ARBA" id="ARBA00022692"/>
    </source>
</evidence>
<organism evidence="8 9">
    <name type="scientific">Hyaloperonospora brassicae</name>
    <name type="common">Brassica downy mildew</name>
    <name type="synonym">Peronospora brassicae</name>
    <dbReference type="NCBI Taxonomy" id="162125"/>
    <lineage>
        <taxon>Eukaryota</taxon>
        <taxon>Sar</taxon>
        <taxon>Stramenopiles</taxon>
        <taxon>Oomycota</taxon>
        <taxon>Peronosporomycetes</taxon>
        <taxon>Peronosporales</taxon>
        <taxon>Peronosporaceae</taxon>
        <taxon>Hyaloperonospora</taxon>
    </lineage>
</organism>
<evidence type="ECO:0000256" key="2">
    <source>
        <dbReference type="ARBA" id="ARBA00022676"/>
    </source>
</evidence>
<protein>
    <submittedName>
        <fullName evidence="8">Uncharacterized protein</fullName>
    </submittedName>
</protein>
<comment type="caution">
    <text evidence="8">The sequence shown here is derived from an EMBL/GenBank/DDBJ whole genome shotgun (WGS) entry which is preliminary data.</text>
</comment>
<dbReference type="AlphaFoldDB" id="A0AAV0TBK3"/>
<comment type="subcellular location">
    <subcellularLocation>
        <location evidence="1">Membrane</location>
        <topology evidence="1">Multi-pass membrane protein</topology>
    </subcellularLocation>
</comment>
<evidence type="ECO:0000256" key="1">
    <source>
        <dbReference type="ARBA" id="ARBA00004141"/>
    </source>
</evidence>
<dbReference type="Proteomes" id="UP001162031">
    <property type="component" value="Unassembled WGS sequence"/>
</dbReference>
<dbReference type="EMBL" id="CANTFL010000204">
    <property type="protein sequence ID" value="CAI5718397.1"/>
    <property type="molecule type" value="Genomic_DNA"/>
</dbReference>
<dbReference type="GO" id="GO:0016757">
    <property type="term" value="F:glycosyltransferase activity"/>
    <property type="evidence" value="ECO:0007669"/>
    <property type="project" value="UniProtKB-KW"/>
</dbReference>
<dbReference type="GO" id="GO:0016020">
    <property type="term" value="C:membrane"/>
    <property type="evidence" value="ECO:0007669"/>
    <property type="project" value="UniProtKB-SubCell"/>
</dbReference>
<name>A0AAV0TBK3_HYABA</name>
<evidence type="ECO:0000256" key="5">
    <source>
        <dbReference type="ARBA" id="ARBA00022989"/>
    </source>
</evidence>
<dbReference type="InterPro" id="IPR029044">
    <property type="entry name" value="Nucleotide-diphossugar_trans"/>
</dbReference>
<keyword evidence="2" id="KW-0328">Glycosyltransferase</keyword>
<keyword evidence="9" id="KW-1185">Reference proteome</keyword>
<dbReference type="Gene3D" id="3.90.550.10">
    <property type="entry name" value="Spore Coat Polysaccharide Biosynthesis Protein SpsA, Chain A"/>
    <property type="match status" value="1"/>
</dbReference>
<feature type="region of interest" description="Disordered" evidence="7">
    <location>
        <begin position="1"/>
        <end position="26"/>
    </location>
</feature>
<reference evidence="8" key="1">
    <citation type="submission" date="2022-12" db="EMBL/GenBank/DDBJ databases">
        <authorList>
            <person name="Webb A."/>
        </authorList>
    </citation>
    <scope>NUCLEOTIDE SEQUENCE</scope>
    <source>
        <strain evidence="8">Hp1</strain>
    </source>
</reference>
<evidence type="ECO:0000313" key="9">
    <source>
        <dbReference type="Proteomes" id="UP001162031"/>
    </source>
</evidence>
<keyword evidence="4" id="KW-0812">Transmembrane</keyword>
<evidence type="ECO:0000256" key="7">
    <source>
        <dbReference type="SAM" id="MobiDB-lite"/>
    </source>
</evidence>
<accession>A0AAV0TBK3</accession>
<gene>
    <name evidence="8" type="ORF">HBR001_LOCUS2000</name>
</gene>
<sequence>MPARDANPNVRISQSQMPSQDDDQSLKTWRRRHSYRGRDGFDSGAFAGSNAVFCRQAFDSIGVIQYRTQSDDAFTGNVVHTSGCNRCTSAWIFEGDAKGRIRLCGGAIHETVDLAMGQKKDWAKGGVQILLMQNERDVDPDWRLPRVPSPSLKPSLAFPRKMFIYDSVMYPFLDRFLPGVTWLSPSTTCAWETRRSTLVERRSSGMAFVLVYYDDVSFEAIQARVTGKDKSRASMGAGQKTPQYIMVKMSIPEYFGWDHTAATFTANVFGSLLVVYSVVFVQLWQVYYAGNFQVAQYNGAARYMELSL</sequence>
<proteinExistence type="predicted"/>
<evidence type="ECO:0000256" key="6">
    <source>
        <dbReference type="ARBA" id="ARBA00023136"/>
    </source>
</evidence>
<dbReference type="InterPro" id="IPR050321">
    <property type="entry name" value="Glycosyltr_2/OpgH_subfam"/>
</dbReference>
<keyword evidence="5" id="KW-1133">Transmembrane helix</keyword>
<dbReference type="PANTHER" id="PTHR43867:SF8">
    <property type="entry name" value="GLYCOSIDE HYDROLASE FAMILY 8"/>
    <property type="match status" value="1"/>
</dbReference>
<dbReference type="PANTHER" id="PTHR43867">
    <property type="entry name" value="CELLULOSE SYNTHASE CATALYTIC SUBUNIT A [UDP-FORMING]"/>
    <property type="match status" value="1"/>
</dbReference>